<evidence type="ECO:0000256" key="2">
    <source>
        <dbReference type="ARBA" id="ARBA00010565"/>
    </source>
</evidence>
<dbReference type="GO" id="GO:0000727">
    <property type="term" value="P:double-strand break repair via break-induced replication"/>
    <property type="evidence" value="ECO:0007669"/>
    <property type="project" value="TreeGrafter"/>
</dbReference>
<dbReference type="InterPro" id="IPR007257">
    <property type="entry name" value="GINS_Psf2"/>
</dbReference>
<name>A0A0P4W615_SCYOL</name>
<dbReference type="InterPro" id="IPR056784">
    <property type="entry name" value="PSF2_N"/>
</dbReference>
<evidence type="ECO:0000256" key="4">
    <source>
        <dbReference type="ARBA" id="ARBA00023242"/>
    </source>
</evidence>
<dbReference type="PIRSF" id="PIRSF028998">
    <property type="entry name" value="GINS_Psf2_subgr"/>
    <property type="match status" value="1"/>
</dbReference>
<dbReference type="FunFam" id="3.40.5.50:FF:000001">
    <property type="entry name" value="DNA replication complex GINS protein PSF2"/>
    <property type="match status" value="1"/>
</dbReference>
<reference evidence="8" key="1">
    <citation type="submission" date="2015-09" db="EMBL/GenBank/DDBJ databases">
        <title>Scylla olivacea transcriptome.</title>
        <authorList>
            <person name="Ikhwanuddin M."/>
        </authorList>
    </citation>
    <scope>NUCLEOTIDE SEQUENCE</scope>
</reference>
<dbReference type="AlphaFoldDB" id="A0A0P4W615"/>
<dbReference type="Pfam" id="PF25005">
    <property type="entry name" value="PSF2_N"/>
    <property type="match status" value="1"/>
</dbReference>
<dbReference type="GO" id="GO:0071162">
    <property type="term" value="C:CMG complex"/>
    <property type="evidence" value="ECO:0007669"/>
    <property type="project" value="UniProtKB-ARBA"/>
</dbReference>
<dbReference type="Gene3D" id="1.20.58.1020">
    <property type="match status" value="1"/>
</dbReference>
<evidence type="ECO:0000256" key="3">
    <source>
        <dbReference type="ARBA" id="ARBA00022705"/>
    </source>
</evidence>
<evidence type="ECO:0000259" key="6">
    <source>
        <dbReference type="Pfam" id="PF05916"/>
    </source>
</evidence>
<feature type="domain" description="DNA replication complex GINS protein PSF2 N-terminal" evidence="7">
    <location>
        <begin position="3"/>
        <end position="61"/>
    </location>
</feature>
<dbReference type="CDD" id="cd11712">
    <property type="entry name" value="GINS_A_psf2"/>
    <property type="match status" value="1"/>
</dbReference>
<keyword evidence="4 5" id="KW-0539">Nucleus</keyword>
<dbReference type="InterPro" id="IPR021151">
    <property type="entry name" value="GINS_A"/>
</dbReference>
<feature type="domain" description="GINS subunit" evidence="6">
    <location>
        <begin position="65"/>
        <end position="167"/>
    </location>
</feature>
<evidence type="ECO:0000313" key="8">
    <source>
        <dbReference type="EMBL" id="JAI56662.1"/>
    </source>
</evidence>
<dbReference type="GO" id="GO:0006260">
    <property type="term" value="P:DNA replication"/>
    <property type="evidence" value="ECO:0007669"/>
    <property type="project" value="UniProtKB-KW"/>
</dbReference>
<dbReference type="PANTHER" id="PTHR12772">
    <property type="entry name" value="DNA REPLICATION COMPLEX GINS PROTEIN PSF2"/>
    <property type="match status" value="1"/>
</dbReference>
<protein>
    <recommendedName>
        <fullName evidence="5">DNA replication complex GINS protein PSF2</fullName>
    </recommendedName>
</protein>
<dbReference type="Gene3D" id="3.40.5.50">
    <property type="match status" value="1"/>
</dbReference>
<dbReference type="FunFam" id="1.20.58.1020:FF:000001">
    <property type="entry name" value="DNA replication complex GINS protein PSF2"/>
    <property type="match status" value="1"/>
</dbReference>
<organism evidence="8">
    <name type="scientific">Scylla olivacea</name>
    <name type="common">Orange mud crab</name>
    <name type="synonym">Cancer olivacea</name>
    <dbReference type="NCBI Taxonomy" id="85551"/>
    <lineage>
        <taxon>Eukaryota</taxon>
        <taxon>Metazoa</taxon>
        <taxon>Ecdysozoa</taxon>
        <taxon>Arthropoda</taxon>
        <taxon>Crustacea</taxon>
        <taxon>Multicrustacea</taxon>
        <taxon>Malacostraca</taxon>
        <taxon>Eumalacostraca</taxon>
        <taxon>Eucarida</taxon>
        <taxon>Decapoda</taxon>
        <taxon>Pleocyemata</taxon>
        <taxon>Brachyura</taxon>
        <taxon>Eubrachyura</taxon>
        <taxon>Portunoidea</taxon>
        <taxon>Portunidae</taxon>
        <taxon>Portuninae</taxon>
        <taxon>Scylla</taxon>
    </lineage>
</organism>
<dbReference type="SUPFAM" id="SSF158573">
    <property type="entry name" value="GINS helical bundle-like"/>
    <property type="match status" value="1"/>
</dbReference>
<dbReference type="CDD" id="cd21694">
    <property type="entry name" value="GINS_B_Psf2"/>
    <property type="match status" value="1"/>
</dbReference>
<proteinExistence type="inferred from homology"/>
<comment type="similarity">
    <text evidence="2 5">Belongs to the GINS2/PSF2 family.</text>
</comment>
<dbReference type="EMBL" id="GDRN01136640">
    <property type="protein sequence ID" value="JAI56662.1"/>
    <property type="molecule type" value="Transcribed_RNA"/>
</dbReference>
<evidence type="ECO:0000256" key="1">
    <source>
        <dbReference type="ARBA" id="ARBA00004123"/>
    </source>
</evidence>
<accession>A0A0P4W615</accession>
<comment type="subcellular location">
    <subcellularLocation>
        <location evidence="1 5">Nucleus</location>
    </subcellularLocation>
</comment>
<sequence length="185" mass="21009">MDAAEVEFLAEKLPISIVPNFAQDKLYLISGDVGPFSPGIPVEVPLWLGLNLRQRSKCRIVIPDWLDEEKLAEKKEEEAQSKVFTQMPCEHYMIVAQLLLSAEPEGIPNSQQVKTLLKDIWDLRISKLRSSVADFILSEGSHAKLDRLTHMEINSIRPFLPHSLDQFHRLAKSAHNTELSQTQDL</sequence>
<dbReference type="PANTHER" id="PTHR12772:SF0">
    <property type="entry name" value="DNA REPLICATION COMPLEX GINS PROTEIN PSF2"/>
    <property type="match status" value="1"/>
</dbReference>
<keyword evidence="3 5" id="KW-0235">DNA replication</keyword>
<dbReference type="SUPFAM" id="SSF160059">
    <property type="entry name" value="PriA/YqbF domain"/>
    <property type="match status" value="1"/>
</dbReference>
<dbReference type="Pfam" id="PF05916">
    <property type="entry name" value="Sld5"/>
    <property type="match status" value="1"/>
</dbReference>
<dbReference type="InterPro" id="IPR036224">
    <property type="entry name" value="GINS_bundle-like_dom_sf"/>
</dbReference>
<dbReference type="GO" id="GO:0000811">
    <property type="term" value="C:GINS complex"/>
    <property type="evidence" value="ECO:0007669"/>
    <property type="project" value="TreeGrafter"/>
</dbReference>
<evidence type="ECO:0000256" key="5">
    <source>
        <dbReference type="PIRNR" id="PIRNR028998"/>
    </source>
</evidence>
<evidence type="ECO:0000259" key="7">
    <source>
        <dbReference type="Pfam" id="PF25005"/>
    </source>
</evidence>
<comment type="subunit">
    <text evidence="5">Component of the GINS complex.</text>
</comment>